<evidence type="ECO:0000313" key="1">
    <source>
        <dbReference type="EMBL" id="KAJ7018519.1"/>
    </source>
</evidence>
<name>A0AAD6WRQ7_9AGAR</name>
<organism evidence="1 2">
    <name type="scientific">Mycena alexandri</name>
    <dbReference type="NCBI Taxonomy" id="1745969"/>
    <lineage>
        <taxon>Eukaryota</taxon>
        <taxon>Fungi</taxon>
        <taxon>Dikarya</taxon>
        <taxon>Basidiomycota</taxon>
        <taxon>Agaricomycotina</taxon>
        <taxon>Agaricomycetes</taxon>
        <taxon>Agaricomycetidae</taxon>
        <taxon>Agaricales</taxon>
        <taxon>Marasmiineae</taxon>
        <taxon>Mycenaceae</taxon>
        <taxon>Mycena</taxon>
    </lineage>
</organism>
<comment type="caution">
    <text evidence="1">The sequence shown here is derived from an EMBL/GenBank/DDBJ whole genome shotgun (WGS) entry which is preliminary data.</text>
</comment>
<gene>
    <name evidence="1" type="ORF">C8F04DRAFT_1198903</name>
</gene>
<reference evidence="1" key="1">
    <citation type="submission" date="2023-03" db="EMBL/GenBank/DDBJ databases">
        <title>Massive genome expansion in bonnet fungi (Mycena s.s.) driven by repeated elements and novel gene families across ecological guilds.</title>
        <authorList>
            <consortium name="Lawrence Berkeley National Laboratory"/>
            <person name="Harder C.B."/>
            <person name="Miyauchi S."/>
            <person name="Viragh M."/>
            <person name="Kuo A."/>
            <person name="Thoen E."/>
            <person name="Andreopoulos B."/>
            <person name="Lu D."/>
            <person name="Skrede I."/>
            <person name="Drula E."/>
            <person name="Henrissat B."/>
            <person name="Morin E."/>
            <person name="Kohler A."/>
            <person name="Barry K."/>
            <person name="LaButti K."/>
            <person name="Morin E."/>
            <person name="Salamov A."/>
            <person name="Lipzen A."/>
            <person name="Mereny Z."/>
            <person name="Hegedus B."/>
            <person name="Baldrian P."/>
            <person name="Stursova M."/>
            <person name="Weitz H."/>
            <person name="Taylor A."/>
            <person name="Grigoriev I.V."/>
            <person name="Nagy L.G."/>
            <person name="Martin F."/>
            <person name="Kauserud H."/>
        </authorList>
    </citation>
    <scope>NUCLEOTIDE SEQUENCE</scope>
    <source>
        <strain evidence="1">CBHHK200</strain>
    </source>
</reference>
<dbReference type="AlphaFoldDB" id="A0AAD6WRQ7"/>
<keyword evidence="2" id="KW-1185">Reference proteome</keyword>
<dbReference type="EMBL" id="JARJCM010000337">
    <property type="protein sequence ID" value="KAJ7018519.1"/>
    <property type="molecule type" value="Genomic_DNA"/>
</dbReference>
<sequence length="124" mass="13772">MRLREYTAQYHPTFQVRLEQQIQVQQKIGAPGEHGGPTWLAEAHVEATADGFNNLAEGPEKKGVTREIVVANVGIGAETSVISVKVLSTGKGIYLAFSEVLPCNRFAESPESELTLFCERRWRE</sequence>
<proteinExistence type="predicted"/>
<protein>
    <submittedName>
        <fullName evidence="1">Uncharacterized protein</fullName>
    </submittedName>
</protein>
<accession>A0AAD6WRQ7</accession>
<dbReference type="Proteomes" id="UP001218188">
    <property type="component" value="Unassembled WGS sequence"/>
</dbReference>
<evidence type="ECO:0000313" key="2">
    <source>
        <dbReference type="Proteomes" id="UP001218188"/>
    </source>
</evidence>